<keyword evidence="3" id="KW-0167">Capsid protein</keyword>
<reference evidence="3" key="1">
    <citation type="submission" date="2021-01" db="EMBL/GenBank/DDBJ databases">
        <title>Genomic Encyclopedia of Type Strains, Phase IV (KMG-IV): sequencing the most valuable type-strain genomes for metagenomic binning, comparative biology and taxonomic classification.</title>
        <authorList>
            <person name="Goeker M."/>
        </authorList>
    </citation>
    <scope>NUCLEOTIDE SEQUENCE</scope>
    <source>
        <strain evidence="3">DSM 23230</strain>
    </source>
</reference>
<dbReference type="GO" id="GO:0046872">
    <property type="term" value="F:metal ion binding"/>
    <property type="evidence" value="ECO:0007669"/>
    <property type="project" value="InterPro"/>
</dbReference>
<dbReference type="RefSeq" id="WP_204701195.1">
    <property type="nucleotide sequence ID" value="NZ_JAFBDQ010000005.1"/>
</dbReference>
<dbReference type="InterPro" id="IPR012347">
    <property type="entry name" value="Ferritin-like"/>
</dbReference>
<evidence type="ECO:0000259" key="2">
    <source>
        <dbReference type="Pfam" id="PF02915"/>
    </source>
</evidence>
<dbReference type="Pfam" id="PF07875">
    <property type="entry name" value="Coat_F"/>
    <property type="match status" value="1"/>
</dbReference>
<evidence type="ECO:0000313" key="3">
    <source>
        <dbReference type="EMBL" id="MBM7556419.1"/>
    </source>
</evidence>
<dbReference type="Gene3D" id="1.20.1260.10">
    <property type="match status" value="1"/>
</dbReference>
<feature type="domain" description="Rubrerythrin diiron-binding" evidence="2">
    <location>
        <begin position="15"/>
        <end position="110"/>
    </location>
</feature>
<organism evidence="3 4">
    <name type="scientific">Halanaerobacter jeridensis</name>
    <dbReference type="NCBI Taxonomy" id="706427"/>
    <lineage>
        <taxon>Bacteria</taxon>
        <taxon>Bacillati</taxon>
        <taxon>Bacillota</taxon>
        <taxon>Clostridia</taxon>
        <taxon>Halanaerobiales</taxon>
        <taxon>Halobacteroidaceae</taxon>
        <taxon>Halanaerobacter</taxon>
    </lineage>
</organism>
<keyword evidence="4" id="KW-1185">Reference proteome</keyword>
<dbReference type="InterPro" id="IPR009078">
    <property type="entry name" value="Ferritin-like_SF"/>
</dbReference>
<comment type="caution">
    <text evidence="3">The sequence shown here is derived from an EMBL/GenBank/DDBJ whole genome shotgun (WGS) entry which is preliminary data.</text>
</comment>
<dbReference type="AlphaFoldDB" id="A0A939BQK2"/>
<sequence length="182" mass="20836">MQITSKEKTLISDTLTAEEICNQKYKYYASNASDQEVRDLFSDLVKQEDQHVQMLNDALNGNFDIEAAQERSGDFRQKSKKQSGKSNIKMTDKKADMEIAKTSMSAKNTEDVEGLDDRQILQDALMTVKHLSGNYDISILEAANNEVFQTLEQIQHDKHLHKQEIFQLMNQKGWYSINPAQS</sequence>
<name>A0A939BQK2_9FIRM</name>
<dbReference type="Proteomes" id="UP000774000">
    <property type="component" value="Unassembled WGS sequence"/>
</dbReference>
<keyword evidence="3" id="KW-0946">Virion</keyword>
<dbReference type="EMBL" id="JAFBDQ010000005">
    <property type="protein sequence ID" value="MBM7556419.1"/>
    <property type="molecule type" value="Genomic_DNA"/>
</dbReference>
<dbReference type="InterPro" id="IPR003251">
    <property type="entry name" value="Rr_diiron-bd_dom"/>
</dbReference>
<feature type="region of interest" description="Disordered" evidence="1">
    <location>
        <begin position="71"/>
        <end position="92"/>
    </location>
</feature>
<accession>A0A939BQK2</accession>
<proteinExistence type="predicted"/>
<evidence type="ECO:0000313" key="4">
    <source>
        <dbReference type="Proteomes" id="UP000774000"/>
    </source>
</evidence>
<dbReference type="GO" id="GO:0016491">
    <property type="term" value="F:oxidoreductase activity"/>
    <property type="evidence" value="ECO:0007669"/>
    <property type="project" value="InterPro"/>
</dbReference>
<dbReference type="InterPro" id="IPR012851">
    <property type="entry name" value="Spore_coat_CotF-like"/>
</dbReference>
<gene>
    <name evidence="3" type="ORF">JOC47_001262</name>
</gene>
<dbReference type="Pfam" id="PF02915">
    <property type="entry name" value="Rubrerythrin"/>
    <property type="match status" value="1"/>
</dbReference>
<protein>
    <submittedName>
        <fullName evidence="3">Spore coat protein CotF</fullName>
    </submittedName>
</protein>
<dbReference type="SUPFAM" id="SSF47240">
    <property type="entry name" value="Ferritin-like"/>
    <property type="match status" value="1"/>
</dbReference>
<evidence type="ECO:0000256" key="1">
    <source>
        <dbReference type="SAM" id="MobiDB-lite"/>
    </source>
</evidence>